<dbReference type="PANTHER" id="PTHR21716:SF66">
    <property type="entry name" value="TRANSPORT PROTEIN SLL0063-RELATED"/>
    <property type="match status" value="1"/>
</dbReference>
<dbReference type="PATRIC" id="fig|13035.3.peg.2629"/>
<evidence type="ECO:0000256" key="6">
    <source>
        <dbReference type="SAM" id="Phobius"/>
    </source>
</evidence>
<dbReference type="GO" id="GO:0016020">
    <property type="term" value="C:membrane"/>
    <property type="evidence" value="ECO:0007669"/>
    <property type="project" value="UniProtKB-SubCell"/>
</dbReference>
<keyword evidence="5 6" id="KW-0472">Membrane</keyword>
<evidence type="ECO:0000256" key="2">
    <source>
        <dbReference type="ARBA" id="ARBA00009773"/>
    </source>
</evidence>
<feature type="transmembrane region" description="Helical" evidence="6">
    <location>
        <begin position="36"/>
        <end position="59"/>
    </location>
</feature>
<dbReference type="Proteomes" id="UP000010482">
    <property type="component" value="Chromosome"/>
</dbReference>
<evidence type="ECO:0000256" key="1">
    <source>
        <dbReference type="ARBA" id="ARBA00004141"/>
    </source>
</evidence>
<accession>K9YWP4</accession>
<comment type="similarity">
    <text evidence="2">Belongs to the autoinducer-2 exporter (AI-2E) (TC 2.A.86) family.</text>
</comment>
<dbReference type="EMBL" id="CP003944">
    <property type="protein sequence ID" value="AFZ50932.1"/>
    <property type="molecule type" value="Genomic_DNA"/>
</dbReference>
<name>K9YWP4_DACS8</name>
<evidence type="ECO:0000313" key="8">
    <source>
        <dbReference type="Proteomes" id="UP000010482"/>
    </source>
</evidence>
<feature type="transmembrane region" description="Helical" evidence="6">
    <location>
        <begin position="236"/>
        <end position="262"/>
    </location>
</feature>
<evidence type="ECO:0000256" key="3">
    <source>
        <dbReference type="ARBA" id="ARBA00022692"/>
    </source>
</evidence>
<keyword evidence="8" id="KW-1185">Reference proteome</keyword>
<feature type="transmembrane region" description="Helical" evidence="6">
    <location>
        <begin position="158"/>
        <end position="176"/>
    </location>
</feature>
<feature type="transmembrane region" description="Helical" evidence="6">
    <location>
        <begin position="71"/>
        <end position="95"/>
    </location>
</feature>
<dbReference type="eggNOG" id="COG0628">
    <property type="taxonomic scope" value="Bacteria"/>
</dbReference>
<dbReference type="AlphaFoldDB" id="K9YWP4"/>
<feature type="transmembrane region" description="Helical" evidence="6">
    <location>
        <begin position="12"/>
        <end position="30"/>
    </location>
</feature>
<dbReference type="OrthoDB" id="505911at2"/>
<dbReference type="STRING" id="13035.Dacsa_2318"/>
<keyword evidence="4 6" id="KW-1133">Transmembrane helix</keyword>
<gene>
    <name evidence="7" type="ORF">Dacsa_2318</name>
</gene>
<dbReference type="GO" id="GO:0055085">
    <property type="term" value="P:transmembrane transport"/>
    <property type="evidence" value="ECO:0007669"/>
    <property type="project" value="TreeGrafter"/>
</dbReference>
<protein>
    <submittedName>
        <fullName evidence="7">Permease</fullName>
    </submittedName>
</protein>
<feature type="transmembrane region" description="Helical" evidence="6">
    <location>
        <begin position="213"/>
        <end position="230"/>
    </location>
</feature>
<dbReference type="KEGG" id="dsl:Dacsa_2318"/>
<dbReference type="HOGENOM" id="CLU_031275_8_1_3"/>
<reference evidence="7" key="1">
    <citation type="submission" date="2012-04" db="EMBL/GenBank/DDBJ databases">
        <title>Finished genome of Dactylococcopsis salina PCC 8305.</title>
        <authorList>
            <consortium name="US DOE Joint Genome Institute"/>
            <person name="Gugger M."/>
            <person name="Coursin T."/>
            <person name="Rippka R."/>
            <person name="Tandeau De Marsac N."/>
            <person name="Huntemann M."/>
            <person name="Wei C.-L."/>
            <person name="Han J."/>
            <person name="Detter J.C."/>
            <person name="Han C."/>
            <person name="Tapia R."/>
            <person name="Daligault H."/>
            <person name="Chen A."/>
            <person name="Krypides N."/>
            <person name="Mavromatis K."/>
            <person name="Markowitz V."/>
            <person name="Szeto E."/>
            <person name="Ivanova N."/>
            <person name="Ovchinnikova G."/>
            <person name="Pagani I."/>
            <person name="Pati A."/>
            <person name="Goodwin L."/>
            <person name="Peters L."/>
            <person name="Pitluck S."/>
            <person name="Woyke T."/>
            <person name="Kerfeld C."/>
        </authorList>
    </citation>
    <scope>NUCLEOTIDE SEQUENCE [LARGE SCALE GENOMIC DNA]</scope>
    <source>
        <strain evidence="7">PCC 8305</strain>
    </source>
</reference>
<evidence type="ECO:0000256" key="4">
    <source>
        <dbReference type="ARBA" id="ARBA00022989"/>
    </source>
</evidence>
<keyword evidence="3 6" id="KW-0812">Transmembrane</keyword>
<feature type="transmembrane region" description="Helical" evidence="6">
    <location>
        <begin position="305"/>
        <end position="336"/>
    </location>
</feature>
<sequence length="341" mass="39009">MRKPDRSHFWSFFSNYYLIRYLLLFTFGWATIQILAYFQTIILIFVFASILAFLLNYPVQWFKQYLPHSTAVVIVFLSSLILFIFLFLTLGLIVISEFQTFLSKAPNLIQSLLTIFEETESWLEQFNLSIDLQFLQQEFQSKLGSTINFSTIFLRNTLTRFVELIIILVIAFFMLLDGQTIWRNCVKVFPQSYRVKITTSLRDNFLGFFRGRLLLSLFFGVSAFLVYLILQTPYPWLLAVIVGVFDLIPGIGATIGISVAALIVLPQGIGLSLKVIIFCVLLQQIEENILMPRIMQSSVNLNPVLIFFALLIGVRIAGFLGLFLAIPTTAVIVSCLQNNKK</sequence>
<dbReference type="Pfam" id="PF01594">
    <property type="entry name" value="AI-2E_transport"/>
    <property type="match status" value="1"/>
</dbReference>
<evidence type="ECO:0000313" key="7">
    <source>
        <dbReference type="EMBL" id="AFZ50932.1"/>
    </source>
</evidence>
<feature type="transmembrane region" description="Helical" evidence="6">
    <location>
        <begin position="269"/>
        <end position="285"/>
    </location>
</feature>
<proteinExistence type="inferred from homology"/>
<organism evidence="7 8">
    <name type="scientific">Dactylococcopsis salina (strain PCC 8305)</name>
    <name type="common">Myxobactron salinum</name>
    <dbReference type="NCBI Taxonomy" id="13035"/>
    <lineage>
        <taxon>Bacteria</taxon>
        <taxon>Bacillati</taxon>
        <taxon>Cyanobacteriota</taxon>
        <taxon>Cyanophyceae</taxon>
        <taxon>Nodosilineales</taxon>
        <taxon>Cymatolegaceae</taxon>
        <taxon>Dactylococcopsis</taxon>
    </lineage>
</organism>
<comment type="subcellular location">
    <subcellularLocation>
        <location evidence="1">Membrane</location>
        <topology evidence="1">Multi-pass membrane protein</topology>
    </subcellularLocation>
</comment>
<dbReference type="PANTHER" id="PTHR21716">
    <property type="entry name" value="TRANSMEMBRANE PROTEIN"/>
    <property type="match status" value="1"/>
</dbReference>
<evidence type="ECO:0000256" key="5">
    <source>
        <dbReference type="ARBA" id="ARBA00023136"/>
    </source>
</evidence>
<dbReference type="InterPro" id="IPR002549">
    <property type="entry name" value="AI-2E-like"/>
</dbReference>